<dbReference type="EMBL" id="JBEDNZ010000011">
    <property type="protein sequence ID" value="KAL0831719.1"/>
    <property type="molecule type" value="Genomic_DNA"/>
</dbReference>
<gene>
    <name evidence="9" type="ORF">ABMA28_001262</name>
</gene>
<dbReference type="Pfam" id="PF01130">
    <property type="entry name" value="CD36"/>
    <property type="match status" value="1"/>
</dbReference>
<evidence type="ECO:0000256" key="3">
    <source>
        <dbReference type="ARBA" id="ARBA00022475"/>
    </source>
</evidence>
<evidence type="ECO:0000256" key="6">
    <source>
        <dbReference type="ARBA" id="ARBA00023136"/>
    </source>
</evidence>
<evidence type="ECO:0000256" key="1">
    <source>
        <dbReference type="ARBA" id="ARBA00004236"/>
    </source>
</evidence>
<keyword evidence="4 8" id="KW-0812">Transmembrane</keyword>
<keyword evidence="6 8" id="KW-0472">Membrane</keyword>
<organism evidence="9 10">
    <name type="scientific">Loxostege sticticalis</name>
    <name type="common">Beet webworm moth</name>
    <dbReference type="NCBI Taxonomy" id="481309"/>
    <lineage>
        <taxon>Eukaryota</taxon>
        <taxon>Metazoa</taxon>
        <taxon>Ecdysozoa</taxon>
        <taxon>Arthropoda</taxon>
        <taxon>Hexapoda</taxon>
        <taxon>Insecta</taxon>
        <taxon>Pterygota</taxon>
        <taxon>Neoptera</taxon>
        <taxon>Endopterygota</taxon>
        <taxon>Lepidoptera</taxon>
        <taxon>Glossata</taxon>
        <taxon>Ditrysia</taxon>
        <taxon>Pyraloidea</taxon>
        <taxon>Crambidae</taxon>
        <taxon>Pyraustinae</taxon>
        <taxon>Loxostege</taxon>
    </lineage>
</organism>
<evidence type="ECO:0000313" key="10">
    <source>
        <dbReference type="Proteomes" id="UP001549921"/>
    </source>
</evidence>
<reference evidence="9 10" key="1">
    <citation type="submission" date="2024-06" db="EMBL/GenBank/DDBJ databases">
        <title>A chromosome-level genome assembly of beet webworm, Loxostege sticticalis.</title>
        <authorList>
            <person name="Zhang Y."/>
        </authorList>
    </citation>
    <scope>NUCLEOTIDE SEQUENCE [LARGE SCALE GENOMIC DNA]</scope>
    <source>
        <strain evidence="9">AQ028</strain>
        <tissue evidence="9">Male pupae</tissue>
    </source>
</reference>
<evidence type="ECO:0000256" key="4">
    <source>
        <dbReference type="ARBA" id="ARBA00022692"/>
    </source>
</evidence>
<sequence length="512" mass="57941">MEYIKTKRKDKVPSKTIKQKLLTFLPMSMASIAVALLVSSLDIIQMIADYRCRLANGSEIHTLLLKETPGIHVSAYLFNITNGDAFLRGEEDKLKVEEVGPFTYMEVRSNLDLEIDEKAGVMRYSPSIKTVFLPNESIADPRDVVVSMPNIAMLSMCSMISSHGYFSQVAFSLLLDHLKSQAIVNQTAEEFLWGYDEPLIKLGNTMLPGWISFETLGIMDRLYDKKVPYRLEVALDKLEKFQVKAMNGYRGLKVWDFEDPTKRTECNSFTGAYEGIAYPSQLDPGTPLKIFRNVLCRFLELDFKEKLTLDTGVEALSYKISKNTYAINNKTECLCGRGTCISGISDLSPCYYSLPLALSNAHFLDADPKIFERLEGLNPNEEEHGSEILIEPKIGLVIKTAFSVQVNLVVNKNDFNKQAERFSEMVIPVCYFKLVQPELIEENKYNLKLMYIIGPNIVLGVQIFFFLLGLLLLAYCVHLILPRLVKIRSKGIMFQTPKQDKPLATKVPLIKS</sequence>
<comment type="caution">
    <text evidence="9">The sequence shown here is derived from an EMBL/GenBank/DDBJ whole genome shotgun (WGS) entry which is preliminary data.</text>
</comment>
<keyword evidence="5 8" id="KW-1133">Transmembrane helix</keyword>
<evidence type="ECO:0000256" key="7">
    <source>
        <dbReference type="ARBA" id="ARBA00023180"/>
    </source>
</evidence>
<feature type="transmembrane region" description="Helical" evidence="8">
    <location>
        <begin position="457"/>
        <end position="481"/>
    </location>
</feature>
<keyword evidence="3" id="KW-1003">Cell membrane</keyword>
<comment type="subcellular location">
    <subcellularLocation>
        <location evidence="1">Cell membrane</location>
    </subcellularLocation>
</comment>
<feature type="transmembrane region" description="Helical" evidence="8">
    <location>
        <begin position="21"/>
        <end position="41"/>
    </location>
</feature>
<name>A0ABD0T1D0_LOXSC</name>
<evidence type="ECO:0000256" key="5">
    <source>
        <dbReference type="ARBA" id="ARBA00022989"/>
    </source>
</evidence>
<dbReference type="PANTHER" id="PTHR11923:SF104">
    <property type="entry name" value="FI07620P"/>
    <property type="match status" value="1"/>
</dbReference>
<dbReference type="PRINTS" id="PR01609">
    <property type="entry name" value="CD36FAMILY"/>
</dbReference>
<protein>
    <submittedName>
        <fullName evidence="9">Uncharacterized protein</fullName>
    </submittedName>
</protein>
<dbReference type="GO" id="GO:0005886">
    <property type="term" value="C:plasma membrane"/>
    <property type="evidence" value="ECO:0007669"/>
    <property type="project" value="UniProtKB-SubCell"/>
</dbReference>
<keyword evidence="7" id="KW-0325">Glycoprotein</keyword>
<dbReference type="PANTHER" id="PTHR11923">
    <property type="entry name" value="SCAVENGER RECEPTOR CLASS B TYPE-1 SR-B1"/>
    <property type="match status" value="1"/>
</dbReference>
<accession>A0ABD0T1D0</accession>
<dbReference type="Proteomes" id="UP001549921">
    <property type="component" value="Unassembled WGS sequence"/>
</dbReference>
<proteinExistence type="inferred from homology"/>
<evidence type="ECO:0000256" key="8">
    <source>
        <dbReference type="SAM" id="Phobius"/>
    </source>
</evidence>
<dbReference type="AlphaFoldDB" id="A0ABD0T1D0"/>
<comment type="similarity">
    <text evidence="2">Belongs to the CD36 family.</text>
</comment>
<evidence type="ECO:0000313" key="9">
    <source>
        <dbReference type="EMBL" id="KAL0831719.1"/>
    </source>
</evidence>
<evidence type="ECO:0000256" key="2">
    <source>
        <dbReference type="ARBA" id="ARBA00010532"/>
    </source>
</evidence>
<dbReference type="InterPro" id="IPR002159">
    <property type="entry name" value="CD36_fam"/>
</dbReference>